<dbReference type="PANTHER" id="PTHR34220:SF7">
    <property type="entry name" value="SENSOR HISTIDINE KINASE YPDA"/>
    <property type="match status" value="1"/>
</dbReference>
<dbReference type="AlphaFoldDB" id="A0A5C1IAW1"/>
<feature type="transmembrane region" description="Helical" evidence="1">
    <location>
        <begin position="7"/>
        <end position="25"/>
    </location>
</feature>
<feature type="transmembrane region" description="Helical" evidence="1">
    <location>
        <begin position="37"/>
        <end position="58"/>
    </location>
</feature>
<dbReference type="KEGG" id="mrub:DEO27_028870"/>
<reference evidence="3" key="1">
    <citation type="submission" date="2019-08" db="EMBL/GenBank/DDBJ databases">
        <title>Comparative genome analysis confer to the adaptation heavy metal polluted environment.</title>
        <authorList>
            <person name="Li Y."/>
        </authorList>
    </citation>
    <scope>NUCLEOTIDE SEQUENCE [LARGE SCALE GENOMIC DNA]</scope>
    <source>
        <strain evidence="3">P1</strain>
    </source>
</reference>
<keyword evidence="3" id="KW-0808">Transferase</keyword>
<dbReference type="Gene3D" id="3.30.565.10">
    <property type="entry name" value="Histidine kinase-like ATPase, C-terminal domain"/>
    <property type="match status" value="1"/>
</dbReference>
<dbReference type="GO" id="GO:0000155">
    <property type="term" value="F:phosphorelay sensor kinase activity"/>
    <property type="evidence" value="ECO:0007669"/>
    <property type="project" value="InterPro"/>
</dbReference>
<dbReference type="GO" id="GO:0016020">
    <property type="term" value="C:membrane"/>
    <property type="evidence" value="ECO:0007669"/>
    <property type="project" value="InterPro"/>
</dbReference>
<dbReference type="Proteomes" id="UP000251402">
    <property type="component" value="Chromosome"/>
</dbReference>
<proteinExistence type="predicted"/>
<name>A0A5C1IAW1_9SPHI</name>
<evidence type="ECO:0000313" key="4">
    <source>
        <dbReference type="Proteomes" id="UP000251402"/>
    </source>
</evidence>
<evidence type="ECO:0000256" key="1">
    <source>
        <dbReference type="SAM" id="Phobius"/>
    </source>
</evidence>
<dbReference type="OrthoDB" id="9792992at2"/>
<keyword evidence="4" id="KW-1185">Reference proteome</keyword>
<dbReference type="InterPro" id="IPR036890">
    <property type="entry name" value="HATPase_C_sf"/>
</dbReference>
<evidence type="ECO:0000259" key="2">
    <source>
        <dbReference type="Pfam" id="PF06580"/>
    </source>
</evidence>
<dbReference type="RefSeq" id="WP_112570770.1">
    <property type="nucleotide sequence ID" value="NZ_CP043450.1"/>
</dbReference>
<dbReference type="EMBL" id="CP043450">
    <property type="protein sequence ID" value="QEM13861.1"/>
    <property type="molecule type" value="Genomic_DNA"/>
</dbReference>
<dbReference type="Pfam" id="PF06580">
    <property type="entry name" value="His_kinase"/>
    <property type="match status" value="1"/>
</dbReference>
<keyword evidence="1" id="KW-1133">Transmembrane helix</keyword>
<organism evidence="3 4">
    <name type="scientific">Mucilaginibacter rubeus</name>
    <dbReference type="NCBI Taxonomy" id="2027860"/>
    <lineage>
        <taxon>Bacteria</taxon>
        <taxon>Pseudomonadati</taxon>
        <taxon>Bacteroidota</taxon>
        <taxon>Sphingobacteriia</taxon>
        <taxon>Sphingobacteriales</taxon>
        <taxon>Sphingobacteriaceae</taxon>
        <taxon>Mucilaginibacter</taxon>
    </lineage>
</organism>
<gene>
    <name evidence="3" type="ORF">DEO27_028870</name>
</gene>
<dbReference type="SUPFAM" id="SSF55874">
    <property type="entry name" value="ATPase domain of HSP90 chaperone/DNA topoisomerase II/histidine kinase"/>
    <property type="match status" value="1"/>
</dbReference>
<keyword evidence="1" id="KW-0472">Membrane</keyword>
<feature type="transmembrane region" description="Helical" evidence="1">
    <location>
        <begin position="124"/>
        <end position="144"/>
    </location>
</feature>
<protein>
    <submittedName>
        <fullName evidence="3">Sensor histidine kinase</fullName>
    </submittedName>
</protein>
<dbReference type="InterPro" id="IPR010559">
    <property type="entry name" value="Sig_transdc_His_kin_internal"/>
</dbReference>
<dbReference type="InterPro" id="IPR050640">
    <property type="entry name" value="Bact_2-comp_sensor_kinase"/>
</dbReference>
<dbReference type="PANTHER" id="PTHR34220">
    <property type="entry name" value="SENSOR HISTIDINE KINASE YPDA"/>
    <property type="match status" value="1"/>
</dbReference>
<evidence type="ECO:0000313" key="3">
    <source>
        <dbReference type="EMBL" id="QEM13861.1"/>
    </source>
</evidence>
<accession>A0A5C1IAW1</accession>
<keyword evidence="1" id="KW-0812">Transmembrane</keyword>
<feature type="transmembrane region" description="Helical" evidence="1">
    <location>
        <begin position="79"/>
        <end position="104"/>
    </location>
</feature>
<feature type="domain" description="Signal transduction histidine kinase internal region" evidence="2">
    <location>
        <begin position="165"/>
        <end position="244"/>
    </location>
</feature>
<sequence length="352" mass="40404">MKQHVTISLYWKCQLIGWSVAALYWGYTGYSKAGFNWLLGVLQFTTDVAVYILITHLYRCFALKQGWQNLGLHKLLPRLIPTVVVLGLVYLFVTVLKVYFFRVWFQLGFSGTFGDFFDRYRDSIFVAGVRLMSIWLLACHMYHYSRREINIARENARLSVITRDAQLSNLSAQLNPHFLFNSLNNIKALIIDDPKSARRAIDLLADLLRNSLYSGDNQMITVEEELELVKDYLELEKLRLEERLQYHIESNNLPQNMTLPRLCIQTLVENAIKHGISQQKQGGFISINLNHEPNGLVISVSNPGRLNPVKENSGLGIKNLNERLELRYKGSAYFVIGEANDMVTATIKISRV</sequence>
<keyword evidence="3" id="KW-0418">Kinase</keyword>